<feature type="region of interest" description="Disordered" evidence="6">
    <location>
        <begin position="240"/>
        <end position="336"/>
    </location>
</feature>
<comment type="function">
    <text evidence="5">Involved in the regulation of telomere length, clustering and has a specific role in telomere position effect (TPE).</text>
</comment>
<reference evidence="8" key="1">
    <citation type="submission" date="2020-12" db="EMBL/GenBank/DDBJ databases">
        <title>Metabolic potential, ecology and presence of endohyphal bacteria is reflected in genomic diversity of Mucoromycotina.</title>
        <authorList>
            <person name="Muszewska A."/>
            <person name="Okrasinska A."/>
            <person name="Steczkiewicz K."/>
            <person name="Drgas O."/>
            <person name="Orlowska M."/>
            <person name="Perlinska-Lenart U."/>
            <person name="Aleksandrzak-Piekarczyk T."/>
            <person name="Szatraj K."/>
            <person name="Zielenkiewicz U."/>
            <person name="Pilsyk S."/>
            <person name="Malc E."/>
            <person name="Mieczkowski P."/>
            <person name="Kruszewska J.S."/>
            <person name="Biernat P."/>
            <person name="Pawlowska J."/>
        </authorList>
    </citation>
    <scope>NUCLEOTIDE SEQUENCE</scope>
    <source>
        <strain evidence="8">WA0000067209</strain>
    </source>
</reference>
<keyword evidence="9" id="KW-1185">Reference proteome</keyword>
<dbReference type="OrthoDB" id="2422993at2759"/>
<feature type="compositionally biased region" description="Polar residues" evidence="6">
    <location>
        <begin position="482"/>
        <end position="493"/>
    </location>
</feature>
<organism evidence="8 9">
    <name type="scientific">Mortierella isabellina</name>
    <name type="common">Filamentous fungus</name>
    <name type="synonym">Umbelopsis isabellina</name>
    <dbReference type="NCBI Taxonomy" id="91625"/>
    <lineage>
        <taxon>Eukaryota</taxon>
        <taxon>Fungi</taxon>
        <taxon>Fungi incertae sedis</taxon>
        <taxon>Mucoromycota</taxon>
        <taxon>Mucoromycotina</taxon>
        <taxon>Umbelopsidomycetes</taxon>
        <taxon>Umbelopsidales</taxon>
        <taxon>Umbelopsidaceae</taxon>
        <taxon>Umbelopsis</taxon>
    </lineage>
</organism>
<dbReference type="GO" id="GO:0042162">
    <property type="term" value="F:telomeric DNA binding"/>
    <property type="evidence" value="ECO:0007669"/>
    <property type="project" value="TreeGrafter"/>
</dbReference>
<evidence type="ECO:0000256" key="1">
    <source>
        <dbReference type="ARBA" id="ARBA00023015"/>
    </source>
</evidence>
<dbReference type="GO" id="GO:0070187">
    <property type="term" value="C:shelterin complex"/>
    <property type="evidence" value="ECO:0007669"/>
    <property type="project" value="TreeGrafter"/>
</dbReference>
<protein>
    <recommendedName>
        <fullName evidence="5">DNA-binding protein RAP1</fullName>
    </recommendedName>
</protein>
<feature type="compositionally biased region" description="Acidic residues" evidence="6">
    <location>
        <begin position="187"/>
        <end position="197"/>
    </location>
</feature>
<evidence type="ECO:0000256" key="4">
    <source>
        <dbReference type="ARBA" id="ARBA00023242"/>
    </source>
</evidence>
<dbReference type="PANTHER" id="PTHR16466">
    <property type="entry name" value="TELOMERE REPEAT-BINDING FACTOR 2-INTERACTING PROTEIN 1"/>
    <property type="match status" value="1"/>
</dbReference>
<feature type="region of interest" description="Disordered" evidence="6">
    <location>
        <begin position="535"/>
        <end position="621"/>
    </location>
</feature>
<keyword evidence="3" id="KW-0804">Transcription</keyword>
<feature type="compositionally biased region" description="Basic and acidic residues" evidence="6">
    <location>
        <begin position="240"/>
        <end position="257"/>
    </location>
</feature>
<comment type="subunit">
    <text evidence="5">Homodimer.</text>
</comment>
<keyword evidence="1" id="KW-0805">Transcription regulation</keyword>
<sequence>MEQSDLFANHSFYIADSEPSKEELAATIKVGSILSMKYMSNTQLLTEFLNKNFGGRITKTSKDGKPVWLGSREHTKNAKELVDLTYITDCIKKKKVLPRNKYLILGEGPASRAGTRRSFTAKDKRILRDWVQRQEHFGYRLGEKIYKELSEIVSDAWQNHWKRNIEPTLTREQRMAYLKGNAAPDPVSEDEDGDEDKVVEQQQQQQEEEEEEEEEEENNNAEETVQIVVQTESDTIETYHTDASHSQKNKQASDEAHSGSPVQSSKRVTRSNTQQANTQTHEHENEEDLLQTQTSRRVLRSSAAKQTNSDPATSTSSQPAPARDQSEQGGDENNAPLNPAIIEAVVNKFFGEEPSPSAASKKNGKRQALADEHESQKSNKAAKLDSSQLPIDSEEDSVSSTESTLSQCEKYVMNHLPWNGTYNLGGNRIYYFDRRSDYLGGDVLRLMELSSLDIIELRDVSDPRWRSFAEWCIGPYQPDTHTTNFMSPGSPSQEVAPHQQSSKSKASHKVIQRHNHMNDPHILYYPRNWKQFGDDVGDFQHNADRASPFQNDDSKQQEPRRSIGTSTSRQPHIRGLQYKPDRSPSYASPELRQQQPSSNTITTSRQPSTTHSSRGETSHNQSIIDATASNEAKHIRRALTQKTYNNVSSVTDADHKRWLMDIRGLMMDYDMTAFQIIRAVRSFSGDWEAARAFLHQLKNKSGSNTSNTVSGNVRIDMLLRDRDQLTRLAWSEKHDNILKGGVASEIDNLILQKGRNNTLARQQFLKFL</sequence>
<feature type="region of interest" description="Disordered" evidence="6">
    <location>
        <begin position="352"/>
        <end position="402"/>
    </location>
</feature>
<keyword evidence="5" id="KW-0158">Chromosome</keyword>
<feature type="region of interest" description="Disordered" evidence="6">
    <location>
        <begin position="182"/>
        <end position="224"/>
    </location>
</feature>
<dbReference type="InterPro" id="IPR039595">
    <property type="entry name" value="TE2IP/Rap1"/>
</dbReference>
<evidence type="ECO:0000259" key="7">
    <source>
        <dbReference type="PROSITE" id="PS50172"/>
    </source>
</evidence>
<dbReference type="PROSITE" id="PS50172">
    <property type="entry name" value="BRCT"/>
    <property type="match status" value="1"/>
</dbReference>
<feature type="compositionally biased region" description="Basic and acidic residues" evidence="6">
    <location>
        <begin position="368"/>
        <end position="377"/>
    </location>
</feature>
<accession>A0A8H7PV90</accession>
<feature type="compositionally biased region" description="Basic and acidic residues" evidence="6">
    <location>
        <begin position="552"/>
        <end position="561"/>
    </location>
</feature>
<dbReference type="AlphaFoldDB" id="A0A8H7PV90"/>
<evidence type="ECO:0000313" key="8">
    <source>
        <dbReference type="EMBL" id="KAG2180858.1"/>
    </source>
</evidence>
<feature type="compositionally biased region" description="Acidic residues" evidence="6">
    <location>
        <begin position="206"/>
        <end position="220"/>
    </location>
</feature>
<gene>
    <name evidence="8" type="ORF">INT43_008437</name>
</gene>
<evidence type="ECO:0000256" key="6">
    <source>
        <dbReference type="SAM" id="MobiDB-lite"/>
    </source>
</evidence>
<evidence type="ECO:0000256" key="3">
    <source>
        <dbReference type="ARBA" id="ARBA00023163"/>
    </source>
</evidence>
<dbReference type="InterPro" id="IPR001357">
    <property type="entry name" value="BRCT_dom"/>
</dbReference>
<feature type="compositionally biased region" description="Polar residues" evidence="6">
    <location>
        <begin position="591"/>
        <end position="612"/>
    </location>
</feature>
<evidence type="ECO:0000256" key="5">
    <source>
        <dbReference type="RuleBase" id="RU367107"/>
    </source>
</evidence>
<dbReference type="Pfam" id="PF11626">
    <property type="entry name" value="Rap1_C"/>
    <property type="match status" value="1"/>
</dbReference>
<proteinExistence type="inferred from homology"/>
<keyword evidence="4 5" id="KW-0539">Nucleus</keyword>
<feature type="compositionally biased region" description="Polar residues" evidence="6">
    <location>
        <begin position="260"/>
        <end position="279"/>
    </location>
</feature>
<comment type="similarity">
    <text evidence="5">Belongs to the RAP1 family.</text>
</comment>
<dbReference type="InterPro" id="IPR021661">
    <property type="entry name" value="Rap1_C"/>
</dbReference>
<dbReference type="GO" id="GO:0010833">
    <property type="term" value="P:telomere maintenance via telomere lengthening"/>
    <property type="evidence" value="ECO:0007669"/>
    <property type="project" value="UniProtKB-UniRule"/>
</dbReference>
<comment type="subcellular location">
    <subcellularLocation>
        <location evidence="5">Nucleus</location>
    </subcellularLocation>
    <subcellularLocation>
        <location evidence="5">Chromosome</location>
        <location evidence="5">Telomere</location>
    </subcellularLocation>
</comment>
<evidence type="ECO:0000313" key="9">
    <source>
        <dbReference type="Proteomes" id="UP000654370"/>
    </source>
</evidence>
<keyword evidence="5" id="KW-0779">Telomere</keyword>
<dbReference type="GO" id="GO:0031848">
    <property type="term" value="P:protection from non-homologous end joining at telomere"/>
    <property type="evidence" value="ECO:0007669"/>
    <property type="project" value="TreeGrafter"/>
</dbReference>
<dbReference type="Proteomes" id="UP000654370">
    <property type="component" value="Unassembled WGS sequence"/>
</dbReference>
<feature type="compositionally biased region" description="Polar residues" evidence="6">
    <location>
        <begin position="303"/>
        <end position="319"/>
    </location>
</feature>
<dbReference type="EMBL" id="JAEPQZ010000005">
    <property type="protein sequence ID" value="KAG2180858.1"/>
    <property type="molecule type" value="Genomic_DNA"/>
</dbReference>
<dbReference type="PANTHER" id="PTHR16466:SF6">
    <property type="entry name" value="TELOMERIC REPEAT-BINDING FACTOR 2-INTERACTING PROTEIN 1"/>
    <property type="match status" value="1"/>
</dbReference>
<comment type="caution">
    <text evidence="8">The sequence shown here is derived from an EMBL/GenBank/DDBJ whole genome shotgun (WGS) entry which is preliminary data.</text>
</comment>
<feature type="domain" description="BRCT" evidence="7">
    <location>
        <begin position="2"/>
        <end position="104"/>
    </location>
</feature>
<keyword evidence="2" id="KW-0010">Activator</keyword>
<name>A0A8H7PV90_MORIS</name>
<evidence type="ECO:0000256" key="2">
    <source>
        <dbReference type="ARBA" id="ARBA00023159"/>
    </source>
</evidence>
<feature type="region of interest" description="Disordered" evidence="6">
    <location>
        <begin position="482"/>
        <end position="510"/>
    </location>
</feature>